<keyword evidence="3" id="KW-1185">Reference proteome</keyword>
<feature type="compositionally biased region" description="Basic and acidic residues" evidence="1">
    <location>
        <begin position="182"/>
        <end position="197"/>
    </location>
</feature>
<evidence type="ECO:0000313" key="2">
    <source>
        <dbReference type="EMBL" id="KAK7290252.1"/>
    </source>
</evidence>
<proteinExistence type="predicted"/>
<evidence type="ECO:0000256" key="1">
    <source>
        <dbReference type="SAM" id="MobiDB-lite"/>
    </source>
</evidence>
<feature type="compositionally biased region" description="Polar residues" evidence="1">
    <location>
        <begin position="277"/>
        <end position="288"/>
    </location>
</feature>
<sequence length="299" mass="32991">MEVAVVVQSEEADGGPRQVVGATINNNDSVINAKDSAIQTEIIKETRDSSTVSLEASPFGPWMLVPKNPRFKGRPNLVHSAGNRSFGNVGSRFSSLMENTDLVEENTHASQEGNEEIVPPSIKDKNLESKKHSRGRANQGSKNNNMPKPKQAIKEPILRTKSIENNKAPKVPFGPQSSQPTQDEKENSVSEKGRLQREKEKLILHNMKILEKNGINGLDLISTHVMLPNAESINFARAKRQSFNEGDSSSKPLVNNSNKDGESRMEIDGAQGEQHVPKQNPNGIQNGNHRVDHSLERPY</sequence>
<feature type="region of interest" description="Disordered" evidence="1">
    <location>
        <begin position="105"/>
        <end position="197"/>
    </location>
</feature>
<feature type="compositionally biased region" description="Basic and acidic residues" evidence="1">
    <location>
        <begin position="152"/>
        <end position="164"/>
    </location>
</feature>
<name>A0AAN9PA37_CROPI</name>
<dbReference type="EMBL" id="JAYWIO010000001">
    <property type="protein sequence ID" value="KAK7290252.1"/>
    <property type="molecule type" value="Genomic_DNA"/>
</dbReference>
<accession>A0AAN9PA37</accession>
<comment type="caution">
    <text evidence="2">The sequence shown here is derived from an EMBL/GenBank/DDBJ whole genome shotgun (WGS) entry which is preliminary data.</text>
</comment>
<gene>
    <name evidence="2" type="ORF">RIF29_04535</name>
</gene>
<protein>
    <submittedName>
        <fullName evidence="2">Uncharacterized protein</fullName>
    </submittedName>
</protein>
<evidence type="ECO:0000313" key="3">
    <source>
        <dbReference type="Proteomes" id="UP001372338"/>
    </source>
</evidence>
<feature type="region of interest" description="Disordered" evidence="1">
    <location>
        <begin position="241"/>
        <end position="299"/>
    </location>
</feature>
<reference evidence="2 3" key="1">
    <citation type="submission" date="2024-01" db="EMBL/GenBank/DDBJ databases">
        <title>The genomes of 5 underutilized Papilionoideae crops provide insights into root nodulation and disease resistanc.</title>
        <authorList>
            <person name="Yuan L."/>
        </authorList>
    </citation>
    <scope>NUCLEOTIDE SEQUENCE [LARGE SCALE GENOMIC DNA]</scope>
    <source>
        <strain evidence="2">ZHUSHIDOU_FW_LH</strain>
        <tissue evidence="2">Leaf</tissue>
    </source>
</reference>
<dbReference type="AlphaFoldDB" id="A0AAN9PA37"/>
<feature type="compositionally biased region" description="Polar residues" evidence="1">
    <location>
        <begin position="241"/>
        <end position="258"/>
    </location>
</feature>
<feature type="compositionally biased region" description="Basic and acidic residues" evidence="1">
    <location>
        <begin position="289"/>
        <end position="299"/>
    </location>
</feature>
<organism evidence="2 3">
    <name type="scientific">Crotalaria pallida</name>
    <name type="common">Smooth rattlebox</name>
    <name type="synonym">Crotalaria striata</name>
    <dbReference type="NCBI Taxonomy" id="3830"/>
    <lineage>
        <taxon>Eukaryota</taxon>
        <taxon>Viridiplantae</taxon>
        <taxon>Streptophyta</taxon>
        <taxon>Embryophyta</taxon>
        <taxon>Tracheophyta</taxon>
        <taxon>Spermatophyta</taxon>
        <taxon>Magnoliopsida</taxon>
        <taxon>eudicotyledons</taxon>
        <taxon>Gunneridae</taxon>
        <taxon>Pentapetalae</taxon>
        <taxon>rosids</taxon>
        <taxon>fabids</taxon>
        <taxon>Fabales</taxon>
        <taxon>Fabaceae</taxon>
        <taxon>Papilionoideae</taxon>
        <taxon>50 kb inversion clade</taxon>
        <taxon>genistoids sensu lato</taxon>
        <taxon>core genistoids</taxon>
        <taxon>Crotalarieae</taxon>
        <taxon>Crotalaria</taxon>
    </lineage>
</organism>
<dbReference type="Proteomes" id="UP001372338">
    <property type="component" value="Unassembled WGS sequence"/>
</dbReference>
<feature type="compositionally biased region" description="Polar residues" evidence="1">
    <location>
        <begin position="136"/>
        <end position="146"/>
    </location>
</feature>